<feature type="signal peptide" evidence="2">
    <location>
        <begin position="1"/>
        <end position="26"/>
    </location>
</feature>
<feature type="compositionally biased region" description="Low complexity" evidence="1">
    <location>
        <begin position="199"/>
        <end position="217"/>
    </location>
</feature>
<proteinExistence type="predicted"/>
<feature type="region of interest" description="Disordered" evidence="1">
    <location>
        <begin position="186"/>
        <end position="245"/>
    </location>
</feature>
<reference evidence="4" key="1">
    <citation type="journal article" date="2019" name="Int. J. Syst. Evol. Microbiol.">
        <title>The Global Catalogue of Microorganisms (GCM) 10K type strain sequencing project: providing services to taxonomists for standard genome sequencing and annotation.</title>
        <authorList>
            <consortium name="The Broad Institute Genomics Platform"/>
            <consortium name="The Broad Institute Genome Sequencing Center for Infectious Disease"/>
            <person name="Wu L."/>
            <person name="Ma J."/>
        </authorList>
    </citation>
    <scope>NUCLEOTIDE SEQUENCE [LARGE SCALE GENOMIC DNA]</scope>
    <source>
        <strain evidence="4">KCTC 52368</strain>
    </source>
</reference>
<accession>A0ABW5MY19</accession>
<sequence length="521" mass="56920">MNHKRKYLYKVLFCCLLILFLTNCEKDINFTEDATTILKEYPNVSYFSNIADVPQVASALNNTLNKYVSIDSKKDESTYSYETSFGTIHNDRIMQSISDEGVVNYTFRVTIKDDDPTTFYNLILRKETDGSFAPPYLKKITMSPGFYEAYSKGTKNLNEFEGSYNNYEINENLDITVLLGTDTTEKGGLSGPCPVPVESNGDGNTPNPNDGNNSNGGTSSGGGGTSGTGTGTGSNGSSNSSQGVPVSCTSRIVANECNGGGGHLGEEPSCTGSFKGSLQLVTTCTNGDVDVEELKRNVTVGAKGSDCPQDSGDVGMLDESTPLKELRKLLTDTKFKIALNNIKSHLNSNIEHGYEVSKAPDALQVSTNFKTGTENNVKLATGGNIIGGIHHHTQSKGHPMFSAHDIRMLLLYYSRNINRRRTVGKNHVFTVMLSQHGIFALKINDLIALSKLVDEKGFNALNKSLEDKYDNTTIPETKSKYTDALLNALKDVQEDKNITVDAIQLYELNQDETDWNLITLD</sequence>
<gene>
    <name evidence="3" type="ORF">ACFSQJ_06335</name>
</gene>
<evidence type="ECO:0000256" key="1">
    <source>
        <dbReference type="SAM" id="MobiDB-lite"/>
    </source>
</evidence>
<evidence type="ECO:0000256" key="2">
    <source>
        <dbReference type="SAM" id="SignalP"/>
    </source>
</evidence>
<feature type="chain" id="PRO_5047463137" evidence="2">
    <location>
        <begin position="27"/>
        <end position="521"/>
    </location>
</feature>
<evidence type="ECO:0000313" key="3">
    <source>
        <dbReference type="EMBL" id="MFD2586539.1"/>
    </source>
</evidence>
<name>A0ABW5MY19_9FLAO</name>
<comment type="caution">
    <text evidence="3">The sequence shown here is derived from an EMBL/GenBank/DDBJ whole genome shotgun (WGS) entry which is preliminary data.</text>
</comment>
<dbReference type="Proteomes" id="UP001597526">
    <property type="component" value="Unassembled WGS sequence"/>
</dbReference>
<organism evidence="3 4">
    <name type="scientific">Croceitalea marina</name>
    <dbReference type="NCBI Taxonomy" id="1775166"/>
    <lineage>
        <taxon>Bacteria</taxon>
        <taxon>Pseudomonadati</taxon>
        <taxon>Bacteroidota</taxon>
        <taxon>Flavobacteriia</taxon>
        <taxon>Flavobacteriales</taxon>
        <taxon>Flavobacteriaceae</taxon>
        <taxon>Croceitalea</taxon>
    </lineage>
</organism>
<keyword evidence="2" id="KW-0732">Signal</keyword>
<evidence type="ECO:0000313" key="4">
    <source>
        <dbReference type="Proteomes" id="UP001597526"/>
    </source>
</evidence>
<feature type="compositionally biased region" description="Gly residues" evidence="1">
    <location>
        <begin position="218"/>
        <end position="234"/>
    </location>
</feature>
<dbReference type="EMBL" id="JBHULB010000007">
    <property type="protein sequence ID" value="MFD2586539.1"/>
    <property type="molecule type" value="Genomic_DNA"/>
</dbReference>
<keyword evidence="4" id="KW-1185">Reference proteome</keyword>
<dbReference type="RefSeq" id="WP_377766115.1">
    <property type="nucleotide sequence ID" value="NZ_JBHULB010000007.1"/>
</dbReference>
<protein>
    <submittedName>
        <fullName evidence="3">Uncharacterized protein</fullName>
    </submittedName>
</protein>